<feature type="transmembrane region" description="Helical" evidence="8">
    <location>
        <begin position="116"/>
        <end position="137"/>
    </location>
</feature>
<evidence type="ECO:0000256" key="3">
    <source>
        <dbReference type="ARBA" id="ARBA00022448"/>
    </source>
</evidence>
<keyword evidence="5 8" id="KW-0812">Transmembrane</keyword>
<keyword evidence="11" id="KW-1185">Reference proteome</keyword>
<dbReference type="GeneID" id="61614212"/>
<evidence type="ECO:0000313" key="10">
    <source>
        <dbReference type="EMBL" id="VTZ60486.1"/>
    </source>
</evidence>
<dbReference type="PANTHER" id="PTHR30472">
    <property type="entry name" value="FERRIC ENTEROBACTIN TRANSPORT SYSTEM PERMEASE PROTEIN"/>
    <property type="match status" value="1"/>
</dbReference>
<dbReference type="GO" id="GO:0022857">
    <property type="term" value="F:transmembrane transporter activity"/>
    <property type="evidence" value="ECO:0007669"/>
    <property type="project" value="InterPro"/>
</dbReference>
<proteinExistence type="inferred from homology"/>
<name>A0A508WSX6_9HYPH</name>
<evidence type="ECO:0000256" key="4">
    <source>
        <dbReference type="ARBA" id="ARBA00022475"/>
    </source>
</evidence>
<evidence type="ECO:0000256" key="2">
    <source>
        <dbReference type="ARBA" id="ARBA00007935"/>
    </source>
</evidence>
<dbReference type="InterPro" id="IPR037294">
    <property type="entry name" value="ABC_BtuC-like"/>
</dbReference>
<dbReference type="Pfam" id="PF01032">
    <property type="entry name" value="FecCD"/>
    <property type="match status" value="1"/>
</dbReference>
<reference evidence="10" key="3">
    <citation type="submission" date="2019-06" db="EMBL/GenBank/DDBJ databases">
        <authorList>
            <person name="Le Quere A."/>
            <person name="Colella S."/>
        </authorList>
    </citation>
    <scope>NUCLEOTIDE SEQUENCE</scope>
    <source>
        <strain evidence="10">EmedicaeMD41</strain>
    </source>
</reference>
<dbReference type="CDD" id="cd06550">
    <property type="entry name" value="TM_ABC_iron-siderophores_like"/>
    <property type="match status" value="1"/>
</dbReference>
<evidence type="ECO:0000256" key="5">
    <source>
        <dbReference type="ARBA" id="ARBA00022692"/>
    </source>
</evidence>
<protein>
    <submittedName>
        <fullName evidence="9">Ferrichrome ABC transporter permease</fullName>
    </submittedName>
    <submittedName>
        <fullName evidence="10">Transport system permease protein</fullName>
    </submittedName>
</protein>
<dbReference type="Proteomes" id="UP001190825">
    <property type="component" value="Unassembled WGS sequence"/>
</dbReference>
<feature type="transmembrane region" description="Helical" evidence="8">
    <location>
        <begin position="89"/>
        <end position="110"/>
    </location>
</feature>
<dbReference type="EMBL" id="NBUC01000045">
    <property type="protein sequence ID" value="PLU07038.1"/>
    <property type="molecule type" value="Genomic_DNA"/>
</dbReference>
<feature type="transmembrane region" description="Helical" evidence="8">
    <location>
        <begin position="305"/>
        <end position="323"/>
    </location>
</feature>
<dbReference type="Gene3D" id="1.10.3470.10">
    <property type="entry name" value="ABC transporter involved in vitamin B12 uptake, BtuC"/>
    <property type="match status" value="1"/>
</dbReference>
<evidence type="ECO:0000313" key="11">
    <source>
        <dbReference type="Proteomes" id="UP001190825"/>
    </source>
</evidence>
<comment type="similarity">
    <text evidence="2">Belongs to the binding-protein-dependent transport system permease family. FecCD subfamily.</text>
</comment>
<evidence type="ECO:0000256" key="6">
    <source>
        <dbReference type="ARBA" id="ARBA00022989"/>
    </source>
</evidence>
<accession>A0A508WSX6</accession>
<dbReference type="GO" id="GO:0005886">
    <property type="term" value="C:plasma membrane"/>
    <property type="evidence" value="ECO:0007669"/>
    <property type="project" value="UniProtKB-SubCell"/>
</dbReference>
<feature type="transmembrane region" description="Helical" evidence="8">
    <location>
        <begin position="63"/>
        <end position="82"/>
    </location>
</feature>
<feature type="transmembrane region" description="Helical" evidence="8">
    <location>
        <begin position="144"/>
        <end position="167"/>
    </location>
</feature>
<dbReference type="InterPro" id="IPR000522">
    <property type="entry name" value="ABC_transptr_permease_BtuC"/>
</dbReference>
<organism evidence="10">
    <name type="scientific">Sinorhizobium medicae</name>
    <dbReference type="NCBI Taxonomy" id="110321"/>
    <lineage>
        <taxon>Bacteria</taxon>
        <taxon>Pseudomonadati</taxon>
        <taxon>Pseudomonadota</taxon>
        <taxon>Alphaproteobacteria</taxon>
        <taxon>Hyphomicrobiales</taxon>
        <taxon>Rhizobiaceae</taxon>
        <taxon>Sinorhizobium/Ensifer group</taxon>
        <taxon>Sinorhizobium</taxon>
    </lineage>
</organism>
<keyword evidence="6 8" id="KW-1133">Transmembrane helix</keyword>
<evidence type="ECO:0000256" key="7">
    <source>
        <dbReference type="ARBA" id="ARBA00023136"/>
    </source>
</evidence>
<keyword evidence="7 8" id="KW-0472">Membrane</keyword>
<gene>
    <name evidence="9" type="ORF">BMJ33_05240</name>
    <name evidence="10" type="ORF">EMEDMD4_160067</name>
</gene>
<comment type="subcellular location">
    <subcellularLocation>
        <location evidence="1">Cell membrane</location>
        <topology evidence="1">Multi-pass membrane protein</topology>
    </subcellularLocation>
</comment>
<evidence type="ECO:0000256" key="8">
    <source>
        <dbReference type="SAM" id="Phobius"/>
    </source>
</evidence>
<dbReference type="PANTHER" id="PTHR30472:SF25">
    <property type="entry name" value="ABC TRANSPORTER PERMEASE PROTEIN MJ0876-RELATED"/>
    <property type="match status" value="1"/>
</dbReference>
<dbReference type="EMBL" id="CABFNB010000068">
    <property type="protein sequence ID" value="VTZ60486.1"/>
    <property type="molecule type" value="Genomic_DNA"/>
</dbReference>
<sequence length="335" mass="34271">MTPRGRCIAAILLAVSTAALIGFAALLVGAKPMSLEAAIRAVLAPNQGVDGIIVWTLRMPRSIAAFLAGAALAVAGLLLQIITRNPLAAPDLTGVSAGAVLLIVFTFVAFPAVSSVFYPFIGMSGGLLAVALTIWAARSGRGPALHLALSGITVSLFLNALTAYILIRGAPQSPSMLFWLSGGFQGRSWPQVSYMLPWVAIGIGAALACHRVIGLLSLGDEAAAGMGLNAARWKLALLLCAAGLVAGVTPIAGPIAFIGLTVPHLVRLLRPVDAATAILLNASTGGALLLTADALARSVAAPREIPVSIFTALIGGPVFLYLVQRRQSLPGRGTV</sequence>
<dbReference type="Proteomes" id="UP000507954">
    <property type="component" value="Unassembled WGS sequence"/>
</dbReference>
<dbReference type="OMA" id="MDQFRFW"/>
<evidence type="ECO:0000256" key="1">
    <source>
        <dbReference type="ARBA" id="ARBA00004651"/>
    </source>
</evidence>
<dbReference type="SUPFAM" id="SSF81345">
    <property type="entry name" value="ABC transporter involved in vitamin B12 uptake, BtuC"/>
    <property type="match status" value="1"/>
</dbReference>
<reference evidence="9" key="1">
    <citation type="submission" date="2017-04" db="EMBL/GenBank/DDBJ databases">
        <authorList>
            <person name="Porter S."/>
            <person name="Friesen M.L."/>
            <person name="Faber-Hammond J."/>
        </authorList>
    </citation>
    <scope>NUCLEOTIDE SEQUENCE</scope>
    <source>
        <strain evidence="9">Str16</strain>
    </source>
</reference>
<keyword evidence="4" id="KW-1003">Cell membrane</keyword>
<dbReference type="RefSeq" id="WP_011975549.1">
    <property type="nucleotide sequence ID" value="NZ_ATYC01000022.1"/>
</dbReference>
<feature type="transmembrane region" description="Helical" evidence="8">
    <location>
        <begin position="195"/>
        <end position="214"/>
    </location>
</feature>
<dbReference type="AlphaFoldDB" id="A0A508WSX6"/>
<reference evidence="9 11" key="2">
    <citation type="journal article" date="2018" name="FEMS Microbiol. Ecol.">
        <title>Co-invading symbiotic mutualists of Medicago polymorpha retain high ancestral diversity and contain diverse accessory genomes.</title>
        <authorList>
            <person name="Porter S.S."/>
            <person name="Faber-Hammond J.J."/>
            <person name="Friesen M.L."/>
        </authorList>
    </citation>
    <scope>NUCLEOTIDE SEQUENCE [LARGE SCALE GENOMIC DNA]</scope>
    <source>
        <strain evidence="9 11">Str16</strain>
    </source>
</reference>
<keyword evidence="3" id="KW-0813">Transport</keyword>
<evidence type="ECO:0000313" key="9">
    <source>
        <dbReference type="EMBL" id="PLU07038.1"/>
    </source>
</evidence>
<feature type="transmembrane region" description="Helical" evidence="8">
    <location>
        <begin position="235"/>
        <end position="260"/>
    </location>
</feature>